<dbReference type="Proteomes" id="UP000655094">
    <property type="component" value="Unassembled WGS sequence"/>
</dbReference>
<dbReference type="EMBL" id="BNFF01000001">
    <property type="protein sequence ID" value="GHK51541.1"/>
    <property type="molecule type" value="Genomic_DNA"/>
</dbReference>
<dbReference type="Proteomes" id="UP000507695">
    <property type="component" value="Unassembled WGS sequence"/>
</dbReference>
<reference evidence="2" key="2">
    <citation type="submission" date="2020-10" db="EMBL/GenBank/DDBJ databases">
        <title>Genome Sequence of ESBL Producing Zambian Clinical Strains.</title>
        <authorList>
            <person name="Shawa M."/>
            <person name="Furuta Y."/>
            <person name="Simbotwe M."/>
            <person name="Mulenga E."/>
            <person name="Mubanga M."/>
            <person name="Mulenga G."/>
            <person name="Kaile C."/>
            <person name="Zorigt T."/>
            <person name="Hang'ombe B."/>
            <person name="Higashi H."/>
        </authorList>
    </citation>
    <scope>NUCLEOTIDE SEQUENCE</scope>
    <source>
        <strain evidence="2">Zam_UTH_09</strain>
    </source>
</reference>
<evidence type="ECO:0000313" key="3">
    <source>
        <dbReference type="EMBL" id="VTM56140.1"/>
    </source>
</evidence>
<accession>A0A4P0Y342</accession>
<evidence type="ECO:0000256" key="1">
    <source>
        <dbReference type="SAM" id="MobiDB-lite"/>
    </source>
</evidence>
<proteinExistence type="predicted"/>
<sequence length="59" mass="6235">MKQNAKQESDRIVKEAGQIKDNAIGDANQLSAEAASKTKAIQDSIAKDKQNAAPPAAQQ</sequence>
<protein>
    <submittedName>
        <fullName evidence="3">Putative cell envelope integrity inner membrane protein TolA</fullName>
    </submittedName>
</protein>
<name>A0A4P0Y342_KLEPN</name>
<gene>
    <name evidence="2" type="ORF">KPZU09_12770</name>
    <name evidence="3" type="ORF">NCTC9183_03884</name>
</gene>
<organism evidence="3">
    <name type="scientific">Klebsiella pneumoniae</name>
    <dbReference type="NCBI Taxonomy" id="573"/>
    <lineage>
        <taxon>Bacteria</taxon>
        <taxon>Pseudomonadati</taxon>
        <taxon>Pseudomonadota</taxon>
        <taxon>Gammaproteobacteria</taxon>
        <taxon>Enterobacterales</taxon>
        <taxon>Enterobacteriaceae</taxon>
        <taxon>Klebsiella/Raoultella group</taxon>
        <taxon>Klebsiella</taxon>
        <taxon>Klebsiella pneumoniae complex</taxon>
    </lineage>
</organism>
<feature type="region of interest" description="Disordered" evidence="1">
    <location>
        <begin position="38"/>
        <end position="59"/>
    </location>
</feature>
<evidence type="ECO:0000313" key="2">
    <source>
        <dbReference type="EMBL" id="GHK51541.1"/>
    </source>
</evidence>
<dbReference type="AlphaFoldDB" id="A0A4P0Y342"/>
<reference evidence="3" key="1">
    <citation type="submission" date="2019-04" db="EMBL/GenBank/DDBJ databases">
        <authorList>
            <consortium name="Pathogen Informatics"/>
        </authorList>
    </citation>
    <scope>NUCLEOTIDE SEQUENCE</scope>
    <source>
        <strain evidence="3">NCTC9183</strain>
    </source>
</reference>
<dbReference type="EMBL" id="CABDVL010000003">
    <property type="protein sequence ID" value="VTM56140.1"/>
    <property type="molecule type" value="Genomic_DNA"/>
</dbReference>